<protein>
    <recommendedName>
        <fullName evidence="5">FRIGIDA-like protein</fullName>
    </recommendedName>
</protein>
<dbReference type="PANTHER" id="PTHR31791:SF37">
    <property type="entry name" value="A_TM021B04.7 PROTEIN"/>
    <property type="match status" value="1"/>
</dbReference>
<comment type="similarity">
    <text evidence="1 5">Belongs to the Frigida family.</text>
</comment>
<gene>
    <name evidence="8" type="primary">LOC107462444</name>
</gene>
<dbReference type="GO" id="GO:0009908">
    <property type="term" value="P:flower development"/>
    <property type="evidence" value="ECO:0007669"/>
    <property type="project" value="UniProtKB-KW"/>
</dbReference>
<keyword evidence="2 5" id="KW-0217">Developmental protein</keyword>
<keyword evidence="4 5" id="KW-0287">Flowering</keyword>
<proteinExistence type="inferred from homology"/>
<dbReference type="RefSeq" id="XP_015936516.1">
    <property type="nucleotide sequence ID" value="XM_016081030.3"/>
</dbReference>
<dbReference type="Proteomes" id="UP000515211">
    <property type="component" value="Chromosome 8"/>
</dbReference>
<name>A0A6P4B5C4_ARADU</name>
<sequence>MKDPMLPFCSQGDHSHIFLLEQLMRISPVIKPHVREEAMKFALYLKANMRASTENSLVVLGFLMILSIYGLVSSFDEDEVLKFLQIAARHKEAVELFRILGFVNKIYDFVENLIKNQQYIEAVRFICAFELAEKYQPIHQLQAHVNKAKLNCENNYKENKSIETKVESIDEGISSLKTVLQFIRENNIECKELVDEVEDHIVKLKRHMANIVKANIQSVTRKGVS</sequence>
<evidence type="ECO:0000313" key="7">
    <source>
        <dbReference type="Proteomes" id="UP000515211"/>
    </source>
</evidence>
<evidence type="ECO:0000256" key="1">
    <source>
        <dbReference type="ARBA" id="ARBA00008956"/>
    </source>
</evidence>
<dbReference type="AlphaFoldDB" id="A0A6P4B5C4"/>
<dbReference type="KEGG" id="adu:107462444"/>
<organism evidence="7 8">
    <name type="scientific">Arachis duranensis</name>
    <name type="common">Wild peanut</name>
    <dbReference type="NCBI Taxonomy" id="130453"/>
    <lineage>
        <taxon>Eukaryota</taxon>
        <taxon>Viridiplantae</taxon>
        <taxon>Streptophyta</taxon>
        <taxon>Embryophyta</taxon>
        <taxon>Tracheophyta</taxon>
        <taxon>Spermatophyta</taxon>
        <taxon>Magnoliopsida</taxon>
        <taxon>eudicotyledons</taxon>
        <taxon>Gunneridae</taxon>
        <taxon>Pentapetalae</taxon>
        <taxon>rosids</taxon>
        <taxon>fabids</taxon>
        <taxon>Fabales</taxon>
        <taxon>Fabaceae</taxon>
        <taxon>Papilionoideae</taxon>
        <taxon>50 kb inversion clade</taxon>
        <taxon>dalbergioids sensu lato</taxon>
        <taxon>Dalbergieae</taxon>
        <taxon>Pterocarpus clade</taxon>
        <taxon>Arachis</taxon>
    </lineage>
</organism>
<accession>A0A6P4B5C4</accession>
<evidence type="ECO:0000256" key="6">
    <source>
        <dbReference type="SAM" id="Phobius"/>
    </source>
</evidence>
<dbReference type="InterPro" id="IPR012474">
    <property type="entry name" value="Frigida"/>
</dbReference>
<dbReference type="GO" id="GO:0030154">
    <property type="term" value="P:cell differentiation"/>
    <property type="evidence" value="ECO:0007669"/>
    <property type="project" value="UniProtKB-KW"/>
</dbReference>
<reference evidence="8" key="2">
    <citation type="submission" date="2025-08" db="UniProtKB">
        <authorList>
            <consortium name="RefSeq"/>
        </authorList>
    </citation>
    <scope>IDENTIFICATION</scope>
    <source>
        <tissue evidence="8">Whole plant</tissue>
    </source>
</reference>
<keyword evidence="7" id="KW-1185">Reference proteome</keyword>
<evidence type="ECO:0000256" key="2">
    <source>
        <dbReference type="ARBA" id="ARBA00022473"/>
    </source>
</evidence>
<evidence type="ECO:0000256" key="4">
    <source>
        <dbReference type="ARBA" id="ARBA00023089"/>
    </source>
</evidence>
<evidence type="ECO:0000256" key="5">
    <source>
        <dbReference type="RuleBase" id="RU364012"/>
    </source>
</evidence>
<keyword evidence="6" id="KW-0472">Membrane</keyword>
<feature type="transmembrane region" description="Helical" evidence="6">
    <location>
        <begin position="56"/>
        <end position="75"/>
    </location>
</feature>
<evidence type="ECO:0000256" key="3">
    <source>
        <dbReference type="ARBA" id="ARBA00022782"/>
    </source>
</evidence>
<dbReference type="GeneID" id="107462444"/>
<keyword evidence="3 5" id="KW-0221">Differentiation</keyword>
<dbReference type="OrthoDB" id="343216at2759"/>
<dbReference type="Pfam" id="PF07899">
    <property type="entry name" value="Frigida"/>
    <property type="match status" value="1"/>
</dbReference>
<evidence type="ECO:0000313" key="8">
    <source>
        <dbReference type="RefSeq" id="XP_015936516.1"/>
    </source>
</evidence>
<reference evidence="7" key="1">
    <citation type="journal article" date="2016" name="Nat. Genet.">
        <title>The genome sequences of Arachis duranensis and Arachis ipaensis, the diploid ancestors of cultivated peanut.</title>
        <authorList>
            <person name="Bertioli D.J."/>
            <person name="Cannon S.B."/>
            <person name="Froenicke L."/>
            <person name="Huang G."/>
            <person name="Farmer A.D."/>
            <person name="Cannon E.K."/>
            <person name="Liu X."/>
            <person name="Gao D."/>
            <person name="Clevenger J."/>
            <person name="Dash S."/>
            <person name="Ren L."/>
            <person name="Moretzsohn M.C."/>
            <person name="Shirasawa K."/>
            <person name="Huang W."/>
            <person name="Vidigal B."/>
            <person name="Abernathy B."/>
            <person name="Chu Y."/>
            <person name="Niederhuth C.E."/>
            <person name="Umale P."/>
            <person name="Araujo A.C."/>
            <person name="Kozik A."/>
            <person name="Kim K.D."/>
            <person name="Burow M.D."/>
            <person name="Varshney R.K."/>
            <person name="Wang X."/>
            <person name="Zhang X."/>
            <person name="Barkley N."/>
            <person name="Guimaraes P.M."/>
            <person name="Isobe S."/>
            <person name="Guo B."/>
            <person name="Liao B."/>
            <person name="Stalker H.T."/>
            <person name="Schmitz R.J."/>
            <person name="Scheffler B.E."/>
            <person name="Leal-Bertioli S.C."/>
            <person name="Xun X."/>
            <person name="Jackson S.A."/>
            <person name="Michelmore R."/>
            <person name="Ozias-Akins P."/>
        </authorList>
    </citation>
    <scope>NUCLEOTIDE SEQUENCE [LARGE SCALE GENOMIC DNA]</scope>
    <source>
        <strain evidence="7">cv. V14167</strain>
    </source>
</reference>
<keyword evidence="6" id="KW-1133">Transmembrane helix</keyword>
<keyword evidence="6" id="KW-0812">Transmembrane</keyword>
<dbReference type="PANTHER" id="PTHR31791">
    <property type="entry name" value="FRIGIDA-LIKE PROTEIN 3-RELATED"/>
    <property type="match status" value="1"/>
</dbReference>